<keyword evidence="5 8" id="KW-0812">Transmembrane</keyword>
<name>A0AAU8DPP1_9ACTN</name>
<reference evidence="11" key="1">
    <citation type="submission" date="2024-05" db="EMBL/GenBank/DDBJ databases">
        <authorList>
            <person name="Cai S.Y."/>
            <person name="Jin L.M."/>
            <person name="Li H.R."/>
        </authorList>
    </citation>
    <scope>NUCLEOTIDE SEQUENCE</scope>
    <source>
        <strain evidence="11">A5-74</strain>
    </source>
</reference>
<dbReference type="GO" id="GO:0005886">
    <property type="term" value="C:plasma membrane"/>
    <property type="evidence" value="ECO:0007669"/>
    <property type="project" value="UniProtKB-SubCell"/>
</dbReference>
<proteinExistence type="inferred from homology"/>
<feature type="transmembrane region" description="Helical" evidence="8">
    <location>
        <begin position="292"/>
        <end position="313"/>
    </location>
</feature>
<dbReference type="SUPFAM" id="SSF161098">
    <property type="entry name" value="MetI-like"/>
    <property type="match status" value="1"/>
</dbReference>
<dbReference type="PANTHER" id="PTHR42929">
    <property type="entry name" value="INNER MEMBRANE ABC TRANSPORTER PERMEASE PROTEIN YDCU-RELATED-RELATED"/>
    <property type="match status" value="1"/>
</dbReference>
<feature type="transmembrane region" description="Helical" evidence="8">
    <location>
        <begin position="141"/>
        <end position="161"/>
    </location>
</feature>
<comment type="similarity">
    <text evidence="2">Belongs to the binding-protein-dependent transport system permease family. CysTW subfamily.</text>
</comment>
<evidence type="ECO:0000256" key="4">
    <source>
        <dbReference type="ARBA" id="ARBA00022475"/>
    </source>
</evidence>
<dbReference type="EMBL" id="CP159218">
    <property type="protein sequence ID" value="XCG63945.1"/>
    <property type="molecule type" value="Genomic_DNA"/>
</dbReference>
<dbReference type="InterPro" id="IPR000515">
    <property type="entry name" value="MetI-like"/>
</dbReference>
<feature type="transmembrane region" description="Helical" evidence="8">
    <location>
        <begin position="106"/>
        <end position="129"/>
    </location>
</feature>
<dbReference type="Gene3D" id="1.10.3720.10">
    <property type="entry name" value="MetI-like"/>
    <property type="match status" value="1"/>
</dbReference>
<dbReference type="CDD" id="cd06261">
    <property type="entry name" value="TM_PBP2"/>
    <property type="match status" value="1"/>
</dbReference>
<evidence type="ECO:0000259" key="10">
    <source>
        <dbReference type="PROSITE" id="PS50928"/>
    </source>
</evidence>
<feature type="transmembrane region" description="Helical" evidence="8">
    <location>
        <begin position="38"/>
        <end position="64"/>
    </location>
</feature>
<dbReference type="PANTHER" id="PTHR42929:SF1">
    <property type="entry name" value="INNER MEMBRANE ABC TRANSPORTER PERMEASE PROTEIN YDCU-RELATED"/>
    <property type="match status" value="1"/>
</dbReference>
<protein>
    <submittedName>
        <fullName evidence="11">ABC transporter permease subunit</fullName>
    </submittedName>
</protein>
<dbReference type="AlphaFoldDB" id="A0AAU8DPP1"/>
<accession>A0AAU8DPP1</accession>
<evidence type="ECO:0000256" key="5">
    <source>
        <dbReference type="ARBA" id="ARBA00022692"/>
    </source>
</evidence>
<evidence type="ECO:0000256" key="9">
    <source>
        <dbReference type="SAM" id="MobiDB-lite"/>
    </source>
</evidence>
<dbReference type="InterPro" id="IPR035906">
    <property type="entry name" value="MetI-like_sf"/>
</dbReference>
<feature type="transmembrane region" description="Helical" evidence="8">
    <location>
        <begin position="234"/>
        <end position="267"/>
    </location>
</feature>
<keyword evidence="3 8" id="KW-0813">Transport</keyword>
<dbReference type="GO" id="GO:0055085">
    <property type="term" value="P:transmembrane transport"/>
    <property type="evidence" value="ECO:0007669"/>
    <property type="project" value="InterPro"/>
</dbReference>
<feature type="transmembrane region" description="Helical" evidence="8">
    <location>
        <begin position="192"/>
        <end position="213"/>
    </location>
</feature>
<dbReference type="RefSeq" id="WP_353649560.1">
    <property type="nucleotide sequence ID" value="NZ_CP159218.1"/>
</dbReference>
<keyword evidence="4" id="KW-1003">Cell membrane</keyword>
<dbReference type="Pfam" id="PF00528">
    <property type="entry name" value="BPD_transp_1"/>
    <property type="match status" value="1"/>
</dbReference>
<evidence type="ECO:0000256" key="2">
    <source>
        <dbReference type="ARBA" id="ARBA00007069"/>
    </source>
</evidence>
<evidence type="ECO:0000256" key="3">
    <source>
        <dbReference type="ARBA" id="ARBA00022448"/>
    </source>
</evidence>
<gene>
    <name evidence="11" type="ORF">ABLG96_00925</name>
</gene>
<sequence>MMTSPKTSPEPVPDAPDTPLRARDSAWGRRLRRVGLGWLMVSPPVLVMVVFIGIPVVSGILFSLGYTGGANSMATTLSLSVLQNGGSPTFDVFGKIFADPAFVRDLWVTITVTVVTVAVVTVVAWAIALYARLSGSRWGQILTGIAIVPLFIPVVIGAYAIRNFYLATGFWGSAGQLLGLDLSPLSYHTSGIIVGQIWVSLPFAVLLISSGVASVPDALIHAARDAGASMSRTVWSVMLPMATVPTVIVATFTGVGVLGSFTVPFMIGPASPTMLGVDMQTNYTAYLLPQDAQAMAVVVFALAILIGWAYVWANARQARSSSVVGS</sequence>
<keyword evidence="7 8" id="KW-0472">Membrane</keyword>
<dbReference type="PROSITE" id="PS50928">
    <property type="entry name" value="ABC_TM1"/>
    <property type="match status" value="1"/>
</dbReference>
<feature type="domain" description="ABC transmembrane type-1" evidence="10">
    <location>
        <begin position="106"/>
        <end position="310"/>
    </location>
</feature>
<evidence type="ECO:0000256" key="1">
    <source>
        <dbReference type="ARBA" id="ARBA00004651"/>
    </source>
</evidence>
<evidence type="ECO:0000256" key="8">
    <source>
        <dbReference type="RuleBase" id="RU363032"/>
    </source>
</evidence>
<evidence type="ECO:0000256" key="7">
    <source>
        <dbReference type="ARBA" id="ARBA00023136"/>
    </source>
</evidence>
<comment type="subcellular location">
    <subcellularLocation>
        <location evidence="1 8">Cell membrane</location>
        <topology evidence="1 8">Multi-pass membrane protein</topology>
    </subcellularLocation>
</comment>
<feature type="region of interest" description="Disordered" evidence="9">
    <location>
        <begin position="1"/>
        <end position="21"/>
    </location>
</feature>
<evidence type="ECO:0000256" key="6">
    <source>
        <dbReference type="ARBA" id="ARBA00022989"/>
    </source>
</evidence>
<organism evidence="11">
    <name type="scientific">Nakamurella sp. A5-74</name>
    <dbReference type="NCBI Taxonomy" id="3158264"/>
    <lineage>
        <taxon>Bacteria</taxon>
        <taxon>Bacillati</taxon>
        <taxon>Actinomycetota</taxon>
        <taxon>Actinomycetes</taxon>
        <taxon>Nakamurellales</taxon>
        <taxon>Nakamurellaceae</taxon>
        <taxon>Nakamurella</taxon>
    </lineage>
</organism>
<keyword evidence="6 8" id="KW-1133">Transmembrane helix</keyword>
<evidence type="ECO:0000313" key="11">
    <source>
        <dbReference type="EMBL" id="XCG63945.1"/>
    </source>
</evidence>